<reference evidence="3" key="1">
    <citation type="submission" date="2016-03" db="EMBL/GenBank/DDBJ databases">
        <authorList>
            <person name="Devillers Hugo."/>
        </authorList>
    </citation>
    <scope>NUCLEOTIDE SEQUENCE [LARGE SCALE GENOMIC DNA]</scope>
</reference>
<dbReference type="AlphaFoldDB" id="A0A1G4JUS1"/>
<evidence type="ECO:0000256" key="1">
    <source>
        <dbReference type="SAM" id="MobiDB-lite"/>
    </source>
</evidence>
<keyword evidence="3" id="KW-1185">Reference proteome</keyword>
<name>A0A1G4JUS1_9SACH</name>
<feature type="region of interest" description="Disordered" evidence="1">
    <location>
        <begin position="94"/>
        <end position="122"/>
    </location>
</feature>
<feature type="region of interest" description="Disordered" evidence="1">
    <location>
        <begin position="679"/>
        <end position="707"/>
    </location>
</feature>
<gene>
    <name evidence="2" type="ORF">LAME_0F08724G</name>
</gene>
<dbReference type="OrthoDB" id="4070760at2759"/>
<feature type="region of interest" description="Disordered" evidence="1">
    <location>
        <begin position="465"/>
        <end position="487"/>
    </location>
</feature>
<feature type="region of interest" description="Disordered" evidence="1">
    <location>
        <begin position="180"/>
        <end position="209"/>
    </location>
</feature>
<feature type="region of interest" description="Disordered" evidence="1">
    <location>
        <begin position="580"/>
        <end position="641"/>
    </location>
</feature>
<feature type="region of interest" description="Disordered" evidence="1">
    <location>
        <begin position="521"/>
        <end position="566"/>
    </location>
</feature>
<proteinExistence type="predicted"/>
<protein>
    <submittedName>
        <fullName evidence="2">LAME_0F08724g1_1</fullName>
    </submittedName>
</protein>
<sequence length="841" mass="89949">MVLLQDIKEEDSEVVADAENTACATPPSDVALDEDATVDEEKIAIDETEIEHNDVEIDYDSDICGDVDFASGHQDLKSAQADLQLYTGSQEVLLPPLPEDNTDLTSPATPMAPAQQLLQPGTDHSQISLESAVTGDRGSQTTAAAAAAAASSSLRSSSAHSVTSPVSRAPSVVRRALSGSPLASAASSPNVLPGTLTSTSDALHSDPSEPFDLATAFEMRDDTQLKSAFDLSKALQIPQSSVPAASPISPVNISLINSGSNSSTINTTAATTITSTNSSATSATAPHSPHITPPKLSFKKKFSSSVLPVTSPTVAPASAENGSGLNSISDFPLHHLQRYGSLRSRALTSDLPRMNSKVDIDSHQGLGIENVNSESALAPHTDKILLRKFSVGSSGSSSRSYQEIDESAMFKPPPSFNSDANSLASLHDLKSPRSSLNLSEASNINNKKIPLIKRASSAIWRKASLTRAPSSPKASDPSSATSYQELRHTSSFATIPYNSQDVDRDMNPNTDKAVTTARAFPKNSLTRLKKSYGSSRSVSSPDHLHQVTSLPTPPGGSNFCRTPDTQSFGAKFKNGLTRIMSGSTADKSPGYPESHSNTTQVNTRFSFGESRTPDSGIMSSPLNRITTLNRSSSTGKTNGVLQPSKQASLAMKPSTNDGTQTAFGIEQFGKKGEVIKKTVSSSTGSANTARNESVFSRNSDESLEQCSDNDELTVDISELTKTLPTITITEKLGARSVTPIQTQSNLLLDLIYKDGAVNKHLASNNNNKSTKAPPKITLKDYIDVLIKQQRVEDERFAVLEYKFAQNGWCSRDDLNNLQQKRIIINRKWAERISYYQGRLEA</sequence>
<feature type="compositionally biased region" description="Low complexity" evidence="1">
    <location>
        <begin position="180"/>
        <end position="189"/>
    </location>
</feature>
<feature type="compositionally biased region" description="Low complexity" evidence="1">
    <location>
        <begin position="468"/>
        <end position="482"/>
    </location>
</feature>
<accession>A0A1G4JUS1</accession>
<dbReference type="Proteomes" id="UP000191144">
    <property type="component" value="Chromosome F"/>
</dbReference>
<dbReference type="EMBL" id="LT598477">
    <property type="protein sequence ID" value="SCU94700.1"/>
    <property type="molecule type" value="Genomic_DNA"/>
</dbReference>
<organism evidence="2 3">
    <name type="scientific">Lachancea meyersii CBS 8951</name>
    <dbReference type="NCBI Taxonomy" id="1266667"/>
    <lineage>
        <taxon>Eukaryota</taxon>
        <taxon>Fungi</taxon>
        <taxon>Dikarya</taxon>
        <taxon>Ascomycota</taxon>
        <taxon>Saccharomycotina</taxon>
        <taxon>Saccharomycetes</taxon>
        <taxon>Saccharomycetales</taxon>
        <taxon>Saccharomycetaceae</taxon>
        <taxon>Lachancea</taxon>
    </lineage>
</organism>
<feature type="region of interest" description="Disordered" evidence="1">
    <location>
        <begin position="392"/>
        <end position="422"/>
    </location>
</feature>
<feature type="compositionally biased region" description="Polar residues" evidence="1">
    <location>
        <begin position="594"/>
        <end position="605"/>
    </location>
</feature>
<feature type="compositionally biased region" description="Low complexity" evidence="1">
    <location>
        <begin position="531"/>
        <end position="540"/>
    </location>
</feature>
<evidence type="ECO:0000313" key="2">
    <source>
        <dbReference type="EMBL" id="SCU94700.1"/>
    </source>
</evidence>
<feature type="compositionally biased region" description="Polar residues" evidence="1">
    <location>
        <begin position="679"/>
        <end position="697"/>
    </location>
</feature>
<evidence type="ECO:0000313" key="3">
    <source>
        <dbReference type="Proteomes" id="UP000191144"/>
    </source>
</evidence>
<feature type="compositionally biased region" description="Polar residues" evidence="1">
    <location>
        <begin position="617"/>
        <end position="641"/>
    </location>
</feature>